<dbReference type="SMART" id="SM00823">
    <property type="entry name" value="PKS_PP"/>
    <property type="match status" value="1"/>
</dbReference>
<evidence type="ECO:0000313" key="5">
    <source>
        <dbReference type="EMBL" id="MDP9830199.1"/>
    </source>
</evidence>
<gene>
    <name evidence="5" type="ORF">J2S57_005948</name>
</gene>
<evidence type="ECO:0000256" key="1">
    <source>
        <dbReference type="ARBA" id="ARBA00001957"/>
    </source>
</evidence>
<dbReference type="InterPro" id="IPR023213">
    <property type="entry name" value="CAT-like_dom_sf"/>
</dbReference>
<dbReference type="SUPFAM" id="SSF52777">
    <property type="entry name" value="CoA-dependent acyltransferases"/>
    <property type="match status" value="2"/>
</dbReference>
<dbReference type="Gene3D" id="3.30.559.30">
    <property type="entry name" value="Nonribosomal peptide synthetase, condensation domain"/>
    <property type="match status" value="1"/>
</dbReference>
<reference evidence="5 6" key="1">
    <citation type="submission" date="2023-07" db="EMBL/GenBank/DDBJ databases">
        <title>Sequencing the genomes of 1000 actinobacteria strains.</title>
        <authorList>
            <person name="Klenk H.-P."/>
        </authorList>
    </citation>
    <scope>NUCLEOTIDE SEQUENCE [LARGE SCALE GENOMIC DNA]</scope>
    <source>
        <strain evidence="5 6">DSM 44388</strain>
    </source>
</reference>
<dbReference type="PANTHER" id="PTHR45527:SF1">
    <property type="entry name" value="FATTY ACID SYNTHASE"/>
    <property type="match status" value="1"/>
</dbReference>
<evidence type="ECO:0000259" key="4">
    <source>
        <dbReference type="PROSITE" id="PS50075"/>
    </source>
</evidence>
<sequence>MAHEAHEQTAAETILVEVWEEVLQTSGIGADDDFFSCGGDSLLAIQVIGEAQRRGVTLTLIDMFRYPTVRGVCATLDPAPERTGAGLDLLTPADREKVPPSVVEAMPATRLQLGVIYESLMSDGRTYVCTSANDVRRPLDEAVLRTAVQYVTGRHATLRTRFDLSEFSEAMQLVEGTAQIPVTVADHSRLGAEELTARTTAVMTGLSDSFDPEKLPLLRLHAAVLGPGSFRLTVAYHHALLDGWSAASLLSELVSVYAGLLEGEQPRLPDPLPYAHYVRLEREAAQDAGSRAHFTELAPAPVPSDVTPAGPARPAELRAQVPQASADRLFDVAASRHLPPKSILLAAYTAAVETVRGDPLPAVAVLTSGRPEEEGADLTLGLFVNYVPVRIDLTGATWAQAARRAFEAERDMLPHRRFPYAETLAITGPGAFQASFNYVHLRPSLRLVEEGLVEAGQFADVSIDIPLSLDVANTGAGLAITVDYDRACYDETFATQVLATFLTSLDHIVAVPDAVADPRAGVA</sequence>
<proteinExistence type="predicted"/>
<comment type="cofactor">
    <cofactor evidence="1">
        <name>pantetheine 4'-phosphate</name>
        <dbReference type="ChEBI" id="CHEBI:47942"/>
    </cofactor>
</comment>
<dbReference type="EMBL" id="JAUSQZ010000001">
    <property type="protein sequence ID" value="MDP9830199.1"/>
    <property type="molecule type" value="Genomic_DNA"/>
</dbReference>
<evidence type="ECO:0000313" key="6">
    <source>
        <dbReference type="Proteomes" id="UP001235712"/>
    </source>
</evidence>
<dbReference type="Proteomes" id="UP001235712">
    <property type="component" value="Unassembled WGS sequence"/>
</dbReference>
<dbReference type="Gene3D" id="3.30.559.10">
    <property type="entry name" value="Chloramphenicol acetyltransferase-like domain"/>
    <property type="match status" value="1"/>
</dbReference>
<evidence type="ECO:0000256" key="2">
    <source>
        <dbReference type="ARBA" id="ARBA00022450"/>
    </source>
</evidence>
<dbReference type="InterPro" id="IPR036736">
    <property type="entry name" value="ACP-like_sf"/>
</dbReference>
<dbReference type="PROSITE" id="PS00012">
    <property type="entry name" value="PHOSPHOPANTETHEINE"/>
    <property type="match status" value="1"/>
</dbReference>
<keyword evidence="2" id="KW-0596">Phosphopantetheine</keyword>
<dbReference type="Gene3D" id="1.10.1200.10">
    <property type="entry name" value="ACP-like"/>
    <property type="match status" value="1"/>
</dbReference>
<evidence type="ECO:0000256" key="3">
    <source>
        <dbReference type="ARBA" id="ARBA00022553"/>
    </source>
</evidence>
<comment type="caution">
    <text evidence="5">The sequence shown here is derived from an EMBL/GenBank/DDBJ whole genome shotgun (WGS) entry which is preliminary data.</text>
</comment>
<dbReference type="InterPro" id="IPR009081">
    <property type="entry name" value="PP-bd_ACP"/>
</dbReference>
<dbReference type="RefSeq" id="WP_307249145.1">
    <property type="nucleotide sequence ID" value="NZ_JAUSQZ010000001.1"/>
</dbReference>
<dbReference type="Pfam" id="PF00668">
    <property type="entry name" value="Condensation"/>
    <property type="match status" value="1"/>
</dbReference>
<dbReference type="Pfam" id="PF00550">
    <property type="entry name" value="PP-binding"/>
    <property type="match status" value="1"/>
</dbReference>
<organism evidence="5 6">
    <name type="scientific">Kineosporia succinea</name>
    <dbReference type="NCBI Taxonomy" id="84632"/>
    <lineage>
        <taxon>Bacteria</taxon>
        <taxon>Bacillati</taxon>
        <taxon>Actinomycetota</taxon>
        <taxon>Actinomycetes</taxon>
        <taxon>Kineosporiales</taxon>
        <taxon>Kineosporiaceae</taxon>
        <taxon>Kineosporia</taxon>
    </lineage>
</organism>
<name>A0ABT9PBW5_9ACTN</name>
<dbReference type="InterPro" id="IPR020806">
    <property type="entry name" value="PKS_PP-bd"/>
</dbReference>
<accession>A0ABT9PBW5</accession>
<dbReference type="InterPro" id="IPR006162">
    <property type="entry name" value="Ppantetheine_attach_site"/>
</dbReference>
<dbReference type="InterPro" id="IPR001242">
    <property type="entry name" value="Condensation_dom"/>
</dbReference>
<keyword evidence="6" id="KW-1185">Reference proteome</keyword>
<keyword evidence="3" id="KW-0597">Phosphoprotein</keyword>
<dbReference type="PROSITE" id="PS50075">
    <property type="entry name" value="CARRIER"/>
    <property type="match status" value="1"/>
</dbReference>
<feature type="domain" description="Carrier" evidence="4">
    <location>
        <begin position="6"/>
        <end position="80"/>
    </location>
</feature>
<dbReference type="PANTHER" id="PTHR45527">
    <property type="entry name" value="NONRIBOSOMAL PEPTIDE SYNTHETASE"/>
    <property type="match status" value="1"/>
</dbReference>
<dbReference type="SUPFAM" id="SSF47336">
    <property type="entry name" value="ACP-like"/>
    <property type="match status" value="1"/>
</dbReference>
<protein>
    <submittedName>
        <fullName evidence="5">Aryl carrier-like protein</fullName>
    </submittedName>
</protein>